<evidence type="ECO:0000256" key="4">
    <source>
        <dbReference type="ARBA" id="ARBA00022840"/>
    </source>
</evidence>
<dbReference type="InterPro" id="IPR027417">
    <property type="entry name" value="P-loop_NTPase"/>
</dbReference>
<dbReference type="InterPro" id="IPR017871">
    <property type="entry name" value="ABC_transporter-like_CS"/>
</dbReference>
<reference evidence="6 7" key="1">
    <citation type="journal article" date="2015" name="Nature">
        <title>rRNA introns, odd ribosomes, and small enigmatic genomes across a large radiation of phyla.</title>
        <authorList>
            <person name="Brown C.T."/>
            <person name="Hug L.A."/>
            <person name="Thomas B.C."/>
            <person name="Sharon I."/>
            <person name="Castelle C.J."/>
            <person name="Singh A."/>
            <person name="Wilkins M.J."/>
            <person name="Williams K.H."/>
            <person name="Banfield J.F."/>
        </authorList>
    </citation>
    <scope>NUCLEOTIDE SEQUENCE [LARGE SCALE GENOMIC DNA]</scope>
</reference>
<sequence length="256" mass="28783">MSVILKANKICVNYGKTPALHNVSFEINQGDYIGLAGPNGAGKTTLIKAVLGLIPLANGEMKIFDQPQKKFSAWQKIGYLPQKSAIISTLFPATVEEILMLGILPSKKWPKVIGKKEHERVDEILEQFKISDLRKKMISELSGGQQQKILLARALISKPQLLILDEPSTALDPESRESFFQIISGLNQNNKIAIILITHDTGYIGQYAQKLLYLDKKLVYFGKFSEFCTSTDMGSYFGHEQHIICHQHLHEHKHQN</sequence>
<feature type="domain" description="ABC transporter" evidence="5">
    <location>
        <begin position="5"/>
        <end position="241"/>
    </location>
</feature>
<evidence type="ECO:0000313" key="7">
    <source>
        <dbReference type="Proteomes" id="UP000034837"/>
    </source>
</evidence>
<dbReference type="PANTHER" id="PTHR42734:SF17">
    <property type="entry name" value="METAL TRANSPORT SYSTEM ATP-BINDING PROTEIN TM_0124-RELATED"/>
    <property type="match status" value="1"/>
</dbReference>
<protein>
    <submittedName>
        <fullName evidence="6">ABC transporter related protein</fullName>
    </submittedName>
</protein>
<dbReference type="InterPro" id="IPR003439">
    <property type="entry name" value="ABC_transporter-like_ATP-bd"/>
</dbReference>
<dbReference type="Pfam" id="PF00005">
    <property type="entry name" value="ABC_tran"/>
    <property type="match status" value="1"/>
</dbReference>
<dbReference type="InterPro" id="IPR050153">
    <property type="entry name" value="Metal_Ion_Import_ABC"/>
</dbReference>
<comment type="caution">
    <text evidence="6">The sequence shown here is derived from an EMBL/GenBank/DDBJ whole genome shotgun (WGS) entry which is preliminary data.</text>
</comment>
<accession>A0A0G1A8R4</accession>
<keyword evidence="4" id="KW-0067">ATP-binding</keyword>
<proteinExistence type="inferred from homology"/>
<dbReference type="PROSITE" id="PS00211">
    <property type="entry name" value="ABC_TRANSPORTER_1"/>
    <property type="match status" value="1"/>
</dbReference>
<evidence type="ECO:0000256" key="2">
    <source>
        <dbReference type="ARBA" id="ARBA00022448"/>
    </source>
</evidence>
<dbReference type="FunFam" id="3.40.50.300:FF:000134">
    <property type="entry name" value="Iron-enterobactin ABC transporter ATP-binding protein"/>
    <property type="match status" value="1"/>
</dbReference>
<dbReference type="SMART" id="SM00382">
    <property type="entry name" value="AAA"/>
    <property type="match status" value="1"/>
</dbReference>
<dbReference type="PANTHER" id="PTHR42734">
    <property type="entry name" value="METAL TRANSPORT SYSTEM ATP-BINDING PROTEIN TM_0124-RELATED"/>
    <property type="match status" value="1"/>
</dbReference>
<organism evidence="6 7">
    <name type="scientific">Candidatus Magasanikbacteria bacterium GW2011_GWA2_42_32</name>
    <dbReference type="NCBI Taxonomy" id="1619039"/>
    <lineage>
        <taxon>Bacteria</taxon>
        <taxon>Candidatus Magasanikiibacteriota</taxon>
    </lineage>
</organism>
<dbReference type="EMBL" id="LCDO01000002">
    <property type="protein sequence ID" value="KKS57319.1"/>
    <property type="molecule type" value="Genomic_DNA"/>
</dbReference>
<dbReference type="CDD" id="cd03235">
    <property type="entry name" value="ABC_Metallic_Cations"/>
    <property type="match status" value="1"/>
</dbReference>
<dbReference type="PROSITE" id="PS50893">
    <property type="entry name" value="ABC_TRANSPORTER_2"/>
    <property type="match status" value="1"/>
</dbReference>
<dbReference type="AlphaFoldDB" id="A0A0G1A8R4"/>
<name>A0A0G1A8R4_9BACT</name>
<gene>
    <name evidence="6" type="ORF">UV20_C0002G0108</name>
</gene>
<evidence type="ECO:0000256" key="3">
    <source>
        <dbReference type="ARBA" id="ARBA00022741"/>
    </source>
</evidence>
<dbReference type="GO" id="GO:0016887">
    <property type="term" value="F:ATP hydrolysis activity"/>
    <property type="evidence" value="ECO:0007669"/>
    <property type="project" value="InterPro"/>
</dbReference>
<keyword evidence="3" id="KW-0547">Nucleotide-binding</keyword>
<evidence type="ECO:0000259" key="5">
    <source>
        <dbReference type="PROSITE" id="PS50893"/>
    </source>
</evidence>
<dbReference type="Gene3D" id="3.40.50.300">
    <property type="entry name" value="P-loop containing nucleotide triphosphate hydrolases"/>
    <property type="match status" value="1"/>
</dbReference>
<comment type="similarity">
    <text evidence="1">Belongs to the ABC transporter superfamily.</text>
</comment>
<dbReference type="Proteomes" id="UP000034837">
    <property type="component" value="Unassembled WGS sequence"/>
</dbReference>
<dbReference type="SUPFAM" id="SSF52540">
    <property type="entry name" value="P-loop containing nucleoside triphosphate hydrolases"/>
    <property type="match status" value="1"/>
</dbReference>
<keyword evidence="2" id="KW-0813">Transport</keyword>
<evidence type="ECO:0000256" key="1">
    <source>
        <dbReference type="ARBA" id="ARBA00005417"/>
    </source>
</evidence>
<evidence type="ECO:0000313" key="6">
    <source>
        <dbReference type="EMBL" id="KKS57319.1"/>
    </source>
</evidence>
<dbReference type="GO" id="GO:0005524">
    <property type="term" value="F:ATP binding"/>
    <property type="evidence" value="ECO:0007669"/>
    <property type="project" value="UniProtKB-KW"/>
</dbReference>
<dbReference type="InterPro" id="IPR003593">
    <property type="entry name" value="AAA+_ATPase"/>
</dbReference>
<dbReference type="PATRIC" id="fig|1619039.3.peg.400"/>